<dbReference type="Pfam" id="PF04264">
    <property type="entry name" value="YceI"/>
    <property type="match status" value="1"/>
</dbReference>
<evidence type="ECO:0000313" key="4">
    <source>
        <dbReference type="EMBL" id="MDR7092200.1"/>
    </source>
</evidence>
<evidence type="ECO:0000259" key="3">
    <source>
        <dbReference type="PROSITE" id="PS51173"/>
    </source>
</evidence>
<dbReference type="Pfam" id="PF00553">
    <property type="entry name" value="CBM_2"/>
    <property type="match status" value="1"/>
</dbReference>
<gene>
    <name evidence="4" type="ORF">J2X05_004241</name>
</gene>
<dbReference type="RefSeq" id="WP_310076280.1">
    <property type="nucleotide sequence ID" value="NZ_JAVDVX010000013.1"/>
</dbReference>
<organism evidence="4 5">
    <name type="scientific">Cellvibrio fibrivorans</name>
    <dbReference type="NCBI Taxonomy" id="126350"/>
    <lineage>
        <taxon>Bacteria</taxon>
        <taxon>Pseudomonadati</taxon>
        <taxon>Pseudomonadota</taxon>
        <taxon>Gammaproteobacteria</taxon>
        <taxon>Cellvibrionales</taxon>
        <taxon>Cellvibrionaceae</taxon>
        <taxon>Cellvibrio</taxon>
    </lineage>
</organism>
<feature type="signal peptide" evidence="2">
    <location>
        <begin position="1"/>
        <end position="27"/>
    </location>
</feature>
<comment type="caution">
    <text evidence="4">The sequence shown here is derived from an EMBL/GenBank/DDBJ whole genome shotgun (WGS) entry which is preliminary data.</text>
</comment>
<dbReference type="SMART" id="SM00637">
    <property type="entry name" value="CBD_II"/>
    <property type="match status" value="1"/>
</dbReference>
<evidence type="ECO:0000256" key="1">
    <source>
        <dbReference type="ARBA" id="ARBA00023157"/>
    </source>
</evidence>
<keyword evidence="2" id="KW-0732">Signal</keyword>
<dbReference type="Gene3D" id="2.40.128.110">
    <property type="entry name" value="Lipid/polyisoprenoid-binding, YceI-like"/>
    <property type="match status" value="1"/>
</dbReference>
<feature type="chain" id="PRO_5046314517" description="CBM2 domain-containing protein" evidence="2">
    <location>
        <begin position="28"/>
        <end position="248"/>
    </location>
</feature>
<keyword evidence="1" id="KW-1015">Disulfide bond</keyword>
<evidence type="ECO:0000256" key="2">
    <source>
        <dbReference type="SAM" id="SignalP"/>
    </source>
</evidence>
<name>A0ABU1V481_9GAMM</name>
<dbReference type="EMBL" id="JAVDVX010000013">
    <property type="protein sequence ID" value="MDR7092200.1"/>
    <property type="molecule type" value="Genomic_DNA"/>
</dbReference>
<dbReference type="InterPro" id="IPR012291">
    <property type="entry name" value="CBM2_carb-bd_dom_sf"/>
</dbReference>
<reference evidence="4 5" key="1">
    <citation type="submission" date="2023-07" db="EMBL/GenBank/DDBJ databases">
        <title>Sorghum-associated microbial communities from plants grown in Nebraska, USA.</title>
        <authorList>
            <person name="Schachtman D."/>
        </authorList>
    </citation>
    <scope>NUCLEOTIDE SEQUENCE [LARGE SCALE GENOMIC DNA]</scope>
    <source>
        <strain evidence="4 5">BE190</strain>
    </source>
</reference>
<proteinExistence type="predicted"/>
<protein>
    <recommendedName>
        <fullName evidence="3">CBM2 domain-containing protein</fullName>
    </recommendedName>
</protein>
<keyword evidence="5" id="KW-1185">Reference proteome</keyword>
<feature type="domain" description="CBM2" evidence="3">
    <location>
        <begin position="24"/>
        <end position="131"/>
    </location>
</feature>
<dbReference type="InterPro" id="IPR001919">
    <property type="entry name" value="CBD2"/>
</dbReference>
<dbReference type="InterPro" id="IPR008965">
    <property type="entry name" value="CBM2/CBM3_carb-bd_dom_sf"/>
</dbReference>
<dbReference type="InterPro" id="IPR007372">
    <property type="entry name" value="Lipid/polyisoprenoid-bd_YceI"/>
</dbReference>
<dbReference type="SUPFAM" id="SSF101874">
    <property type="entry name" value="YceI-like"/>
    <property type="match status" value="1"/>
</dbReference>
<dbReference type="SUPFAM" id="SSF49384">
    <property type="entry name" value="Carbohydrate-binding domain"/>
    <property type="match status" value="1"/>
</dbReference>
<dbReference type="InterPro" id="IPR036761">
    <property type="entry name" value="TTHA0802/YceI-like_sf"/>
</dbReference>
<dbReference type="PROSITE" id="PS51173">
    <property type="entry name" value="CBM2"/>
    <property type="match status" value="1"/>
</dbReference>
<feature type="non-terminal residue" evidence="4">
    <location>
        <position position="248"/>
    </location>
</feature>
<accession>A0ABU1V481</accession>
<evidence type="ECO:0000313" key="5">
    <source>
        <dbReference type="Proteomes" id="UP001253595"/>
    </source>
</evidence>
<sequence length="248" mass="25587">MKKLMKLSMLSSGLMALGIMASGGASAQGACSVAYQTVNTWGNGGQYKVTITNNATAKTSWELCWSFAGNDTIPNLWDGIVTQTGKNVCVKNAAYNPNIAANGTANFGFLVNNPGAIPTAFTLNGVACGGAATSSTPVASSSSAVTTSSRSSSSVASTTGARWLLDATNSTFNFVTVKKSTAGVETPESMTFSQLQGTVAANGQATLTIPLASISTGNVIRDPRMQNLLFESAYLPNLHFTTQLDLTA</sequence>
<dbReference type="Proteomes" id="UP001253595">
    <property type="component" value="Unassembled WGS sequence"/>
</dbReference>
<dbReference type="Gene3D" id="2.60.40.290">
    <property type="match status" value="1"/>
</dbReference>